<feature type="transmembrane region" description="Helical" evidence="1">
    <location>
        <begin position="12"/>
        <end position="31"/>
    </location>
</feature>
<keyword evidence="1" id="KW-1133">Transmembrane helix</keyword>
<sequence>MDRSSFPTAAGILLGLGLGGFFDGIVLHQILQWHHMATSAGYPPDSVENLQLNTLLDGLFHTATYLFLLGGLVLLWRAARKPHALWPARAFLGTVLMGFGLFNLCEGVVNHQILGIHHVNETVPRSQWIWWDMAFLIWGAAMLFGGWTLWRKR</sequence>
<name>A0ABX5J8R4_9RHOB</name>
<comment type="caution">
    <text evidence="2">The sequence shown here is derived from an EMBL/GenBank/DDBJ whole genome shotgun (WGS) entry which is preliminary data.</text>
</comment>
<dbReference type="Proteomes" id="UP000240800">
    <property type="component" value="Unassembled WGS sequence"/>
</dbReference>
<accession>A0ABX5J8R4</accession>
<dbReference type="RefSeq" id="WP_069330199.1">
    <property type="nucleotide sequence ID" value="NZ_MABH01000022.1"/>
</dbReference>
<dbReference type="Pfam" id="PF10002">
    <property type="entry name" value="DUF2243"/>
    <property type="match status" value="1"/>
</dbReference>
<organism evidence="2 3">
    <name type="scientific">Cereibacter johrii</name>
    <dbReference type="NCBI Taxonomy" id="445629"/>
    <lineage>
        <taxon>Bacteria</taxon>
        <taxon>Pseudomonadati</taxon>
        <taxon>Pseudomonadota</taxon>
        <taxon>Alphaproteobacteria</taxon>
        <taxon>Rhodobacterales</taxon>
        <taxon>Paracoccaceae</taxon>
        <taxon>Cereibacter</taxon>
    </lineage>
</organism>
<reference evidence="2 3" key="1">
    <citation type="submission" date="2018-04" db="EMBL/GenBank/DDBJ databases">
        <title>Genomic Encyclopedia of Type Strains, Phase III (KMG-III): the genomes of soil and plant-associated and newly described type strains.</title>
        <authorList>
            <person name="Whitman W."/>
        </authorList>
    </citation>
    <scope>NUCLEOTIDE SEQUENCE [LARGE SCALE GENOMIC DNA]</scope>
    <source>
        <strain evidence="2 3">JA192</strain>
    </source>
</reference>
<dbReference type="EMBL" id="PZZW01000004">
    <property type="protein sequence ID" value="PTM78181.1"/>
    <property type="molecule type" value="Genomic_DNA"/>
</dbReference>
<evidence type="ECO:0000313" key="3">
    <source>
        <dbReference type="Proteomes" id="UP000240800"/>
    </source>
</evidence>
<keyword evidence="1" id="KW-0472">Membrane</keyword>
<feature type="transmembrane region" description="Helical" evidence="1">
    <location>
        <begin position="129"/>
        <end position="150"/>
    </location>
</feature>
<feature type="transmembrane region" description="Helical" evidence="1">
    <location>
        <begin position="90"/>
        <end position="109"/>
    </location>
</feature>
<keyword evidence="1" id="KW-0812">Transmembrane</keyword>
<gene>
    <name evidence="2" type="ORF">C8J29_104137</name>
</gene>
<feature type="transmembrane region" description="Helical" evidence="1">
    <location>
        <begin position="59"/>
        <end position="78"/>
    </location>
</feature>
<proteinExistence type="predicted"/>
<protein>
    <submittedName>
        <fullName evidence="2">Membrane protein</fullName>
    </submittedName>
</protein>
<keyword evidence="3" id="KW-1185">Reference proteome</keyword>
<evidence type="ECO:0000256" key="1">
    <source>
        <dbReference type="SAM" id="Phobius"/>
    </source>
</evidence>
<dbReference type="InterPro" id="IPR018719">
    <property type="entry name" value="DUF2243_membrane"/>
</dbReference>
<evidence type="ECO:0000313" key="2">
    <source>
        <dbReference type="EMBL" id="PTM78181.1"/>
    </source>
</evidence>